<sequence length="119" mass="13508">MTRHCTFGIEEEYLLVKLATGQVMAVPSAAVARCCWDAAGPWFAEEMFHSQIEIASPVFDALHQARDFFGERRQRLARALADEGAGLTDRPKRQCFGGYRVRRTTDHRARQPEQSGHRC</sequence>
<gene>
    <name evidence="1" type="ordered locus">T1E_4888</name>
</gene>
<dbReference type="Proteomes" id="UP000006503">
    <property type="component" value="Chromosome"/>
</dbReference>
<evidence type="ECO:0000313" key="1">
    <source>
        <dbReference type="EMBL" id="AFO50714.1"/>
    </source>
</evidence>
<dbReference type="AlphaFoldDB" id="I7CFQ1"/>
<proteinExistence type="predicted"/>
<dbReference type="GO" id="GO:0042398">
    <property type="term" value="P:modified amino acid biosynthetic process"/>
    <property type="evidence" value="ECO:0007669"/>
    <property type="project" value="InterPro"/>
</dbReference>
<dbReference type="PANTHER" id="PTHR36510">
    <property type="entry name" value="GLUTAMATE--CYSTEINE LIGASE 2-RELATED"/>
    <property type="match status" value="1"/>
</dbReference>
<dbReference type="InterPro" id="IPR006336">
    <property type="entry name" value="GCS2"/>
</dbReference>
<name>I7CFQ1_PSEPT</name>
<dbReference type="InterPro" id="IPR050141">
    <property type="entry name" value="GCL_type2/YbdK_subfam"/>
</dbReference>
<dbReference type="KEGG" id="ppx:T1E_4888"/>
<organism evidence="1 2">
    <name type="scientific">Pseudomonas putida (strain DOT-T1E)</name>
    <dbReference type="NCBI Taxonomy" id="1196325"/>
    <lineage>
        <taxon>Bacteria</taxon>
        <taxon>Pseudomonadati</taxon>
        <taxon>Pseudomonadota</taxon>
        <taxon>Gammaproteobacteria</taxon>
        <taxon>Pseudomonadales</taxon>
        <taxon>Pseudomonadaceae</taxon>
        <taxon>Pseudomonas</taxon>
    </lineage>
</organism>
<dbReference type="Gene3D" id="3.30.590.20">
    <property type="match status" value="1"/>
</dbReference>
<protein>
    <submittedName>
        <fullName evidence="1">Carboxylate-amine ligase</fullName>
    </submittedName>
</protein>
<reference evidence="2" key="1">
    <citation type="journal article" date="2013" name="Microb. Biotechnol.">
        <title>Metabolic potential of the organic-solvent tolerant Pseudomonas putida DOT-T1E deduced from its annotated genome.</title>
        <authorList>
            <person name="Udaondo Z."/>
            <person name="Molina L."/>
            <person name="Daniels C."/>
            <person name="Gomez M.J."/>
            <person name="Molina-Henares M.A."/>
            <person name="Matilla M.A."/>
            <person name="Roca A."/>
            <person name="Fernandez M."/>
            <person name="Duque E."/>
            <person name="Segura A."/>
            <person name="Ramos J.L."/>
        </authorList>
    </citation>
    <scope>NUCLEOTIDE SEQUENCE [LARGE SCALE GENOMIC DNA]</scope>
    <source>
        <strain evidence="2">DOT-T1E</strain>
    </source>
</reference>
<dbReference type="EMBL" id="CP003734">
    <property type="protein sequence ID" value="AFO50714.1"/>
    <property type="molecule type" value="Genomic_DNA"/>
</dbReference>
<dbReference type="InterPro" id="IPR014746">
    <property type="entry name" value="Gln_synth/guanido_kin_cat_dom"/>
</dbReference>
<dbReference type="GO" id="GO:0004357">
    <property type="term" value="F:glutamate-cysteine ligase activity"/>
    <property type="evidence" value="ECO:0007669"/>
    <property type="project" value="InterPro"/>
</dbReference>
<dbReference type="PANTHER" id="PTHR36510:SF1">
    <property type="entry name" value="GLUTAMATE--CYSTEINE LIGASE 2-RELATED"/>
    <property type="match status" value="1"/>
</dbReference>
<dbReference type="Pfam" id="PF04107">
    <property type="entry name" value="GCS2"/>
    <property type="match status" value="1"/>
</dbReference>
<dbReference type="HOGENOM" id="CLU_2059376_0_0_6"/>
<accession>I7CFQ1</accession>
<keyword evidence="1" id="KW-0436">Ligase</keyword>
<dbReference type="SUPFAM" id="SSF55931">
    <property type="entry name" value="Glutamine synthetase/guanido kinase"/>
    <property type="match status" value="1"/>
</dbReference>
<evidence type="ECO:0000313" key="2">
    <source>
        <dbReference type="Proteomes" id="UP000006503"/>
    </source>
</evidence>